<reference evidence="3" key="1">
    <citation type="journal article" date="2019" name="Int. J. Syst. Evol. Microbiol.">
        <title>The Global Catalogue of Microorganisms (GCM) 10K type strain sequencing project: providing services to taxonomists for standard genome sequencing and annotation.</title>
        <authorList>
            <consortium name="The Broad Institute Genomics Platform"/>
            <consortium name="The Broad Institute Genome Sequencing Center for Infectious Disease"/>
            <person name="Wu L."/>
            <person name="Ma J."/>
        </authorList>
    </citation>
    <scope>NUCLEOTIDE SEQUENCE [LARGE SCALE GENOMIC DNA]</scope>
    <source>
        <strain evidence="3">DT43</strain>
    </source>
</reference>
<proteinExistence type="predicted"/>
<protein>
    <submittedName>
        <fullName evidence="2">Uncharacterized protein</fullName>
    </submittedName>
</protein>
<keyword evidence="1" id="KW-0472">Membrane</keyword>
<evidence type="ECO:0000256" key="1">
    <source>
        <dbReference type="SAM" id="Phobius"/>
    </source>
</evidence>
<feature type="transmembrane region" description="Helical" evidence="1">
    <location>
        <begin position="32"/>
        <end position="49"/>
    </location>
</feature>
<comment type="caution">
    <text evidence="2">The sequence shown here is derived from an EMBL/GenBank/DDBJ whole genome shotgun (WGS) entry which is preliminary data.</text>
</comment>
<keyword evidence="1" id="KW-1133">Transmembrane helix</keyword>
<evidence type="ECO:0000313" key="3">
    <source>
        <dbReference type="Proteomes" id="UP001596110"/>
    </source>
</evidence>
<dbReference type="Proteomes" id="UP001596110">
    <property type="component" value="Unassembled WGS sequence"/>
</dbReference>
<name>A0ABW0UEY0_9STRE</name>
<keyword evidence="3" id="KW-1185">Reference proteome</keyword>
<keyword evidence="1" id="KW-0812">Transmembrane</keyword>
<evidence type="ECO:0000313" key="2">
    <source>
        <dbReference type="EMBL" id="MFC5632142.1"/>
    </source>
</evidence>
<dbReference type="RefSeq" id="WP_156805918.1">
    <property type="nucleotide sequence ID" value="NZ_JBHSOJ010000033.1"/>
</dbReference>
<gene>
    <name evidence="2" type="ORF">ACFPQ3_11475</name>
</gene>
<accession>A0ABW0UEY0</accession>
<dbReference type="EMBL" id="JBHSOJ010000033">
    <property type="protein sequence ID" value="MFC5632142.1"/>
    <property type="molecule type" value="Genomic_DNA"/>
</dbReference>
<organism evidence="2 3">
    <name type="scientific">Streptococcus caledonicus</name>
    <dbReference type="NCBI Taxonomy" id="2614158"/>
    <lineage>
        <taxon>Bacteria</taxon>
        <taxon>Bacillati</taxon>
        <taxon>Bacillota</taxon>
        <taxon>Bacilli</taxon>
        <taxon>Lactobacillales</taxon>
        <taxon>Streptococcaceae</taxon>
        <taxon>Streptococcus</taxon>
    </lineage>
</organism>
<sequence length="61" mass="6805">MMKKSEEWLPVGIIILSLYSSGESILGIGKVLLLGTIVAMTIICLGKQIDKKRRHNHEKIT</sequence>